<keyword evidence="1" id="KW-0540">Nuclease</keyword>
<comment type="caution">
    <text evidence="5">The sequence shown here is derived from an EMBL/GenBank/DDBJ whole genome shotgun (WGS) entry which is preliminary data.</text>
</comment>
<gene>
    <name evidence="5" type="ORF">EDF62_3331</name>
</gene>
<proteinExistence type="predicted"/>
<protein>
    <submittedName>
        <fullName evidence="5">DNA polymerase-3 subunit epsilon</fullName>
    </submittedName>
</protein>
<feature type="domain" description="Exonuclease" evidence="4">
    <location>
        <begin position="12"/>
        <end position="184"/>
    </location>
</feature>
<dbReference type="AlphaFoldDB" id="A0A4V3CXB2"/>
<evidence type="ECO:0000313" key="6">
    <source>
        <dbReference type="Proteomes" id="UP000295601"/>
    </source>
</evidence>
<dbReference type="InterPro" id="IPR036397">
    <property type="entry name" value="RNaseH_sf"/>
</dbReference>
<dbReference type="CDD" id="cd06127">
    <property type="entry name" value="DEDDh"/>
    <property type="match status" value="1"/>
</dbReference>
<keyword evidence="6" id="KW-1185">Reference proteome</keyword>
<dbReference type="OrthoDB" id="9791657at2"/>
<dbReference type="InterPro" id="IPR013520">
    <property type="entry name" value="Ribonucl_H"/>
</dbReference>
<dbReference type="GO" id="GO:0005829">
    <property type="term" value="C:cytosol"/>
    <property type="evidence" value="ECO:0007669"/>
    <property type="project" value="TreeGrafter"/>
</dbReference>
<dbReference type="SUPFAM" id="SSF53098">
    <property type="entry name" value="Ribonuclease H-like"/>
    <property type="match status" value="1"/>
</dbReference>
<sequence length="232" mass="25443">MTTTDLPEWARNIAVFDTETTGVTAGTDRIVTATVAILNEHGAVEERASWLLNPDFPIDPKATEVHGVSDARAKSEGSDAATGVREILESVLASGLPVVAFNAVFDFSILRAECERYGIDFKLPSLIVDPHVIDKHFDKYRKGKRTLTATTEAYGVPFENAHDAEADAVAAGRLLQAMVRRLGLSVTDNLMRAQTSWKREQAINFQGYLRMKGNADAYINPGWPLEDRVVAP</sequence>
<organism evidence="5 6">
    <name type="scientific">Leucobacter luti</name>
    <dbReference type="NCBI Taxonomy" id="340320"/>
    <lineage>
        <taxon>Bacteria</taxon>
        <taxon>Bacillati</taxon>
        <taxon>Actinomycetota</taxon>
        <taxon>Actinomycetes</taxon>
        <taxon>Micrococcales</taxon>
        <taxon>Microbacteriaceae</taxon>
        <taxon>Leucobacter</taxon>
    </lineage>
</organism>
<evidence type="ECO:0000259" key="4">
    <source>
        <dbReference type="SMART" id="SM00479"/>
    </source>
</evidence>
<dbReference type="PANTHER" id="PTHR30231:SF4">
    <property type="entry name" value="PROTEIN NEN2"/>
    <property type="match status" value="1"/>
</dbReference>
<evidence type="ECO:0000256" key="3">
    <source>
        <dbReference type="ARBA" id="ARBA00022839"/>
    </source>
</evidence>
<dbReference type="EMBL" id="SNYA01000009">
    <property type="protein sequence ID" value="TDP89578.1"/>
    <property type="molecule type" value="Genomic_DNA"/>
</dbReference>
<keyword evidence="3" id="KW-0269">Exonuclease</keyword>
<reference evidence="5 6" key="1">
    <citation type="submission" date="2019-03" db="EMBL/GenBank/DDBJ databases">
        <title>Genomic analyses of the natural microbiome of Caenorhabditis elegans.</title>
        <authorList>
            <person name="Samuel B."/>
        </authorList>
    </citation>
    <scope>NUCLEOTIDE SEQUENCE [LARGE SCALE GENOMIC DNA]</scope>
    <source>
        <strain evidence="5 6">JUb18</strain>
    </source>
</reference>
<dbReference type="RefSeq" id="WP_133617825.1">
    <property type="nucleotide sequence ID" value="NZ_SNYA01000009.1"/>
</dbReference>
<dbReference type="Proteomes" id="UP000295601">
    <property type="component" value="Unassembled WGS sequence"/>
</dbReference>
<keyword evidence="2" id="KW-0378">Hydrolase</keyword>
<name>A0A4V3CXB2_9MICO</name>
<dbReference type="Pfam" id="PF00929">
    <property type="entry name" value="RNase_T"/>
    <property type="match status" value="1"/>
</dbReference>
<dbReference type="NCBIfam" id="NF005927">
    <property type="entry name" value="PRK07942.1"/>
    <property type="match status" value="1"/>
</dbReference>
<dbReference type="SMART" id="SM00479">
    <property type="entry name" value="EXOIII"/>
    <property type="match status" value="1"/>
</dbReference>
<evidence type="ECO:0000256" key="2">
    <source>
        <dbReference type="ARBA" id="ARBA00022801"/>
    </source>
</evidence>
<dbReference type="GO" id="GO:0008408">
    <property type="term" value="F:3'-5' exonuclease activity"/>
    <property type="evidence" value="ECO:0007669"/>
    <property type="project" value="TreeGrafter"/>
</dbReference>
<dbReference type="GO" id="GO:0003676">
    <property type="term" value="F:nucleic acid binding"/>
    <property type="evidence" value="ECO:0007669"/>
    <property type="project" value="InterPro"/>
</dbReference>
<accession>A0A4V3CXB2</accession>
<dbReference type="PANTHER" id="PTHR30231">
    <property type="entry name" value="DNA POLYMERASE III SUBUNIT EPSILON"/>
    <property type="match status" value="1"/>
</dbReference>
<dbReference type="InterPro" id="IPR012337">
    <property type="entry name" value="RNaseH-like_sf"/>
</dbReference>
<dbReference type="Gene3D" id="3.30.420.10">
    <property type="entry name" value="Ribonuclease H-like superfamily/Ribonuclease H"/>
    <property type="match status" value="1"/>
</dbReference>
<evidence type="ECO:0000313" key="5">
    <source>
        <dbReference type="EMBL" id="TDP89578.1"/>
    </source>
</evidence>
<evidence type="ECO:0000256" key="1">
    <source>
        <dbReference type="ARBA" id="ARBA00022722"/>
    </source>
</evidence>